<dbReference type="Proteomes" id="UP000229974">
    <property type="component" value="Unassembled WGS sequence"/>
</dbReference>
<reference evidence="11 12" key="1">
    <citation type="journal article" date="2017" name="J. Antimicrob. Chemother.">
        <title>Characterization of the population structure, drug resistance mechanisms and plasmids of the community-associated Enterobacter cloacae complex in China.</title>
        <authorList>
            <person name="Zhou K."/>
            <person name="Yu W."/>
            <person name="Cao X."/>
            <person name="Shen P."/>
            <person name="Lu H."/>
            <person name="Luo Q."/>
            <person name="Rossen J.W.A."/>
            <person name="Xiao Y."/>
        </authorList>
    </citation>
    <scope>NUCLEOTIDE SEQUENCE [LARGE SCALE GENOMIC DNA]</scope>
    <source>
        <strain evidence="11 12">ECC904</strain>
    </source>
</reference>
<comment type="similarity">
    <text evidence="3 7">Belongs to the flagella basal body rod proteins family.</text>
</comment>
<dbReference type="Pfam" id="PF06429">
    <property type="entry name" value="Flg_bbr_C"/>
    <property type="match status" value="1"/>
</dbReference>
<evidence type="ECO:0000256" key="5">
    <source>
        <dbReference type="ARBA" id="ARBA00022525"/>
    </source>
</evidence>
<dbReference type="GO" id="GO:0005576">
    <property type="term" value="C:extracellular region"/>
    <property type="evidence" value="ECO:0007669"/>
    <property type="project" value="UniProtKB-SubCell"/>
</dbReference>
<proteinExistence type="inferred from homology"/>
<evidence type="ECO:0000256" key="7">
    <source>
        <dbReference type="RuleBase" id="RU362065"/>
    </source>
</evidence>
<dbReference type="NCBIfam" id="TIGR02492">
    <property type="entry name" value="flgK_ends"/>
    <property type="match status" value="1"/>
</dbReference>
<evidence type="ECO:0000259" key="10">
    <source>
        <dbReference type="Pfam" id="PF22638"/>
    </source>
</evidence>
<dbReference type="PRINTS" id="PR01005">
    <property type="entry name" value="FLGHOOKAP1"/>
</dbReference>
<keyword evidence="11" id="KW-0969">Cilium</keyword>
<evidence type="ECO:0000256" key="6">
    <source>
        <dbReference type="ARBA" id="ARBA00023143"/>
    </source>
</evidence>
<protein>
    <recommendedName>
        <fullName evidence="4 7">Flagellar hook-associated protein 1</fullName>
        <shortName evidence="7">HAP1</shortName>
    </recommendedName>
</protein>
<dbReference type="InterPro" id="IPR010930">
    <property type="entry name" value="Flg_bb/hook_C_dom"/>
</dbReference>
<dbReference type="GO" id="GO:0005198">
    <property type="term" value="F:structural molecule activity"/>
    <property type="evidence" value="ECO:0007669"/>
    <property type="project" value="UniProtKB-UniRule"/>
</dbReference>
<evidence type="ECO:0000256" key="4">
    <source>
        <dbReference type="ARBA" id="ARBA00016244"/>
    </source>
</evidence>
<evidence type="ECO:0000256" key="1">
    <source>
        <dbReference type="ARBA" id="ARBA00004365"/>
    </source>
</evidence>
<keyword evidence="5 7" id="KW-0964">Secreted</keyword>
<dbReference type="InterPro" id="IPR053927">
    <property type="entry name" value="FlgK_helical"/>
</dbReference>
<evidence type="ECO:0000256" key="2">
    <source>
        <dbReference type="ARBA" id="ARBA00004613"/>
    </source>
</evidence>
<dbReference type="SUPFAM" id="SSF64518">
    <property type="entry name" value="Phase 1 flagellin"/>
    <property type="match status" value="1"/>
</dbReference>
<dbReference type="GO" id="GO:0044780">
    <property type="term" value="P:bacterial-type flagellum assembly"/>
    <property type="evidence" value="ECO:0007669"/>
    <property type="project" value="InterPro"/>
</dbReference>
<sequence>MNNLFSLAKSGLSVAQSALSVVGSNLTNGMSDTYSRRSLVIGELGGMTTGNGFYGYGATVTGVDRAYDAFANKQLRGSVSNWASLNGRMEQLSDIDNMLGDESDNVSVSINNLFKSMATLSATPDDGPARSAVFSSLGVLTQRFNDSGKRLTALEKSTNTNIETSVKEINSISDQLAEVNKQLERVQAQNGTPPADLLDQRDALLEKLSEQIGIDVTENSVSGRVDVTLQDGRPLVFGENASKLQATASESDPDRIVVSYVDSNGTTTPVNEASITKGRLAGLFKFRSEDLELAKNELNQIAFMMASRMNEQHRLGETPAGVPGGDLFSLPPMKAVANAGNAGGGTLDAISVTDYTNVKSENYSIDFDGTNWNVMGEDGRLVKQVPAGSATLEFDGIEIDLSGVTASAGDSFSFNPMAGAAEGIGRAINSAQDFAAADASGGGVGNNLNLEEMLKIQNEKLIGGSTLTEAYSSLVGTIGSNARAVKSGISSAEIDLQTKYDAKQALSGVDMNEETVNMQMFIQYYQANAQILQTATTMFDSLLSIK</sequence>
<keyword evidence="11" id="KW-0282">Flagellum</keyword>
<evidence type="ECO:0000313" key="12">
    <source>
        <dbReference type="Proteomes" id="UP000229974"/>
    </source>
</evidence>
<gene>
    <name evidence="7" type="primary">flgK</name>
    <name evidence="11" type="ORF">B9Q30_12935</name>
</gene>
<dbReference type="Pfam" id="PF22638">
    <property type="entry name" value="FlgK_D1"/>
    <property type="match status" value="1"/>
</dbReference>
<evidence type="ECO:0000259" key="8">
    <source>
        <dbReference type="Pfam" id="PF06429"/>
    </source>
</evidence>
<keyword evidence="11" id="KW-0966">Cell projection</keyword>
<organism evidence="11 12">
    <name type="scientific">Enterobacter hormaechei</name>
    <dbReference type="NCBI Taxonomy" id="158836"/>
    <lineage>
        <taxon>Bacteria</taxon>
        <taxon>Pseudomonadati</taxon>
        <taxon>Pseudomonadota</taxon>
        <taxon>Gammaproteobacteria</taxon>
        <taxon>Enterobacterales</taxon>
        <taxon>Enterobacteriaceae</taxon>
        <taxon>Enterobacter</taxon>
        <taxon>Enterobacter cloacae complex</taxon>
    </lineage>
</organism>
<evidence type="ECO:0000313" key="11">
    <source>
        <dbReference type="EMBL" id="PJD84065.1"/>
    </source>
</evidence>
<comment type="subcellular location">
    <subcellularLocation>
        <location evidence="1 7">Bacterial flagellum</location>
    </subcellularLocation>
    <subcellularLocation>
        <location evidence="2 7">Secreted</location>
    </subcellularLocation>
</comment>
<dbReference type="InterPro" id="IPR049119">
    <property type="entry name" value="FlgK_D2-like"/>
</dbReference>
<dbReference type="OrthoDB" id="9802553at2"/>
<feature type="domain" description="Flagellar hook-associated protein FlgK helical" evidence="10">
    <location>
        <begin position="92"/>
        <end position="328"/>
    </location>
</feature>
<dbReference type="STRING" id="299766.BFV68_16810"/>
<dbReference type="AlphaFoldDB" id="A0A222CI14"/>
<evidence type="ECO:0000259" key="9">
    <source>
        <dbReference type="Pfam" id="PF21158"/>
    </source>
</evidence>
<dbReference type="Pfam" id="PF21158">
    <property type="entry name" value="flgK_1st_1"/>
    <property type="match status" value="1"/>
</dbReference>
<feature type="domain" description="Flagellar hook-associated protein 1 D2-like" evidence="9">
    <location>
        <begin position="337"/>
        <end position="416"/>
    </location>
</feature>
<dbReference type="GO" id="GO:0009424">
    <property type="term" value="C:bacterial-type flagellum hook"/>
    <property type="evidence" value="ECO:0007669"/>
    <property type="project" value="UniProtKB-UniRule"/>
</dbReference>
<dbReference type="InterPro" id="IPR002371">
    <property type="entry name" value="FlgK"/>
</dbReference>
<dbReference type="PANTHER" id="PTHR30033">
    <property type="entry name" value="FLAGELLAR HOOK-ASSOCIATED PROTEIN 1"/>
    <property type="match status" value="1"/>
</dbReference>
<name>A0A222CI14_9ENTR</name>
<accession>A0A222CI14</accession>
<evidence type="ECO:0000256" key="3">
    <source>
        <dbReference type="ARBA" id="ARBA00009677"/>
    </source>
</evidence>
<dbReference type="PANTHER" id="PTHR30033:SF1">
    <property type="entry name" value="FLAGELLAR HOOK-ASSOCIATED PROTEIN 1"/>
    <property type="match status" value="1"/>
</dbReference>
<dbReference type="EMBL" id="NEEW01000006">
    <property type="protein sequence ID" value="PJD84065.1"/>
    <property type="molecule type" value="Genomic_DNA"/>
</dbReference>
<comment type="caution">
    <text evidence="11">The sequence shown here is derived from an EMBL/GenBank/DDBJ whole genome shotgun (WGS) entry which is preliminary data.</text>
</comment>
<dbReference type="RefSeq" id="WP_032649214.1">
    <property type="nucleotide sequence ID" value="NZ_AP022510.1"/>
</dbReference>
<keyword evidence="6 7" id="KW-0975">Bacterial flagellum</keyword>
<feature type="domain" description="Flagellar basal-body/hook protein C-terminal" evidence="8">
    <location>
        <begin position="507"/>
        <end position="544"/>
    </location>
</feature>